<gene>
    <name evidence="1" type="ORF">QQZ08_012135</name>
</gene>
<comment type="caution">
    <text evidence="1">The sequence shown here is derived from an EMBL/GenBank/DDBJ whole genome shotgun (WGS) entry which is preliminary data.</text>
</comment>
<protein>
    <submittedName>
        <fullName evidence="1">Uncharacterized protein</fullName>
    </submittedName>
</protein>
<dbReference type="Proteomes" id="UP001498421">
    <property type="component" value="Unassembled WGS sequence"/>
</dbReference>
<name>A0ABR1H4N3_9HYPO</name>
<keyword evidence="2" id="KW-1185">Reference proteome</keyword>
<evidence type="ECO:0000313" key="1">
    <source>
        <dbReference type="EMBL" id="KAK7416053.1"/>
    </source>
</evidence>
<evidence type="ECO:0000313" key="2">
    <source>
        <dbReference type="Proteomes" id="UP001498421"/>
    </source>
</evidence>
<reference evidence="1 2" key="1">
    <citation type="journal article" date="2025" name="Microbiol. Resour. Announc.">
        <title>Draft genome sequences for Neonectria magnoliae and Neonectria punicea, canker pathogens of Liriodendron tulipifera and Acer saccharum in West Virginia.</title>
        <authorList>
            <person name="Petronek H.M."/>
            <person name="Kasson M.T."/>
            <person name="Metheny A.M."/>
            <person name="Stauder C.M."/>
            <person name="Lovett B."/>
            <person name="Lynch S.C."/>
            <person name="Garnas J.R."/>
            <person name="Kasson L.R."/>
            <person name="Stajich J.E."/>
        </authorList>
    </citation>
    <scope>NUCLEOTIDE SEQUENCE [LARGE SCALE GENOMIC DNA]</scope>
    <source>
        <strain evidence="1 2">NRRL 64651</strain>
    </source>
</reference>
<accession>A0ABR1H4N3</accession>
<organism evidence="1 2">
    <name type="scientific">Neonectria magnoliae</name>
    <dbReference type="NCBI Taxonomy" id="2732573"/>
    <lineage>
        <taxon>Eukaryota</taxon>
        <taxon>Fungi</taxon>
        <taxon>Dikarya</taxon>
        <taxon>Ascomycota</taxon>
        <taxon>Pezizomycotina</taxon>
        <taxon>Sordariomycetes</taxon>
        <taxon>Hypocreomycetidae</taxon>
        <taxon>Hypocreales</taxon>
        <taxon>Nectriaceae</taxon>
        <taxon>Neonectria</taxon>
    </lineage>
</organism>
<proteinExistence type="predicted"/>
<sequence length="81" mass="8668">MVDPTIKDSPAGFDSLEGLCSTVGIPFRAVRQLIGVDETPSVESVGAKDATVEWGLVENDLDVVTTFAPHRISAQKEELPN</sequence>
<dbReference type="EMBL" id="JAZAVK010000220">
    <property type="protein sequence ID" value="KAK7416053.1"/>
    <property type="molecule type" value="Genomic_DNA"/>
</dbReference>